<evidence type="ECO:0000256" key="2">
    <source>
        <dbReference type="ARBA" id="ARBA00022741"/>
    </source>
</evidence>
<protein>
    <recommendedName>
        <fullName evidence="8">Cell division protein FtsZ</fullName>
    </recommendedName>
</protein>
<evidence type="ECO:0000256" key="1">
    <source>
        <dbReference type="ARBA" id="ARBA00009690"/>
    </source>
</evidence>
<dbReference type="InterPro" id="IPR018316">
    <property type="entry name" value="Tubulin/FtsZ_2-layer-sand-dom"/>
</dbReference>
<gene>
    <name evidence="6" type="ORF">CTAYLR_001042</name>
</gene>
<dbReference type="GO" id="GO:0005874">
    <property type="term" value="C:microtubule"/>
    <property type="evidence" value="ECO:0007669"/>
    <property type="project" value="InterPro"/>
</dbReference>
<dbReference type="PROSITE" id="PS01135">
    <property type="entry name" value="FTSZ_2"/>
    <property type="match status" value="1"/>
</dbReference>
<evidence type="ECO:0000259" key="4">
    <source>
        <dbReference type="SMART" id="SM00864"/>
    </source>
</evidence>
<dbReference type="InterPro" id="IPR036525">
    <property type="entry name" value="Tubulin/FtsZ_GTPase_sf"/>
</dbReference>
<name>A0AAD7UI06_9STRA</name>
<dbReference type="SUPFAM" id="SSF55307">
    <property type="entry name" value="Tubulin C-terminal domain-like"/>
    <property type="match status" value="1"/>
</dbReference>
<dbReference type="HAMAP" id="MF_00909">
    <property type="entry name" value="FtsZ"/>
    <property type="match status" value="1"/>
</dbReference>
<dbReference type="CDD" id="cd02201">
    <property type="entry name" value="FtsZ_type1"/>
    <property type="match status" value="1"/>
</dbReference>
<dbReference type="Gene3D" id="3.40.50.1440">
    <property type="entry name" value="Tubulin/FtsZ, GTPase domain"/>
    <property type="match status" value="1"/>
</dbReference>
<dbReference type="PROSITE" id="PS01134">
    <property type="entry name" value="FTSZ_1"/>
    <property type="match status" value="1"/>
</dbReference>
<feature type="domain" description="Tubulin/FtsZ 2-layer sandwich" evidence="5">
    <location>
        <begin position="264"/>
        <end position="381"/>
    </location>
</feature>
<comment type="caution">
    <text evidence="6">The sequence shown here is derived from an EMBL/GenBank/DDBJ whole genome shotgun (WGS) entry which is preliminary data.</text>
</comment>
<dbReference type="GO" id="GO:0051301">
    <property type="term" value="P:cell division"/>
    <property type="evidence" value="ECO:0007669"/>
    <property type="project" value="TreeGrafter"/>
</dbReference>
<dbReference type="SMART" id="SM00865">
    <property type="entry name" value="Tubulin_C"/>
    <property type="match status" value="1"/>
</dbReference>
<evidence type="ECO:0000259" key="5">
    <source>
        <dbReference type="SMART" id="SM00865"/>
    </source>
</evidence>
<dbReference type="EMBL" id="JAQMWT010000322">
    <property type="protein sequence ID" value="KAJ8604783.1"/>
    <property type="molecule type" value="Genomic_DNA"/>
</dbReference>
<feature type="domain" description="Tubulin/FtsZ GTPase" evidence="4">
    <location>
        <begin position="70"/>
        <end position="262"/>
    </location>
</feature>
<dbReference type="InterPro" id="IPR037103">
    <property type="entry name" value="Tubulin/FtsZ-like_C"/>
</dbReference>
<dbReference type="InterPro" id="IPR020805">
    <property type="entry name" value="Cell_div_FtsZ_CS"/>
</dbReference>
<dbReference type="SMART" id="SM00864">
    <property type="entry name" value="Tubulin"/>
    <property type="match status" value="1"/>
</dbReference>
<keyword evidence="2" id="KW-0547">Nucleotide-binding</keyword>
<evidence type="ECO:0000313" key="7">
    <source>
        <dbReference type="Proteomes" id="UP001230188"/>
    </source>
</evidence>
<reference evidence="6" key="1">
    <citation type="submission" date="2023-01" db="EMBL/GenBank/DDBJ databases">
        <title>Metagenome sequencing of chrysophaentin producing Chrysophaeum taylorii.</title>
        <authorList>
            <person name="Davison J."/>
            <person name="Bewley C."/>
        </authorList>
    </citation>
    <scope>NUCLEOTIDE SEQUENCE</scope>
    <source>
        <strain evidence="6">NIES-1699</strain>
    </source>
</reference>
<dbReference type="PRINTS" id="PR00423">
    <property type="entry name" value="CELLDVISFTSZ"/>
</dbReference>
<dbReference type="GO" id="GO:0048285">
    <property type="term" value="P:organelle fission"/>
    <property type="evidence" value="ECO:0007669"/>
    <property type="project" value="TreeGrafter"/>
</dbReference>
<dbReference type="PANTHER" id="PTHR30314">
    <property type="entry name" value="CELL DIVISION PROTEIN FTSZ-RELATED"/>
    <property type="match status" value="1"/>
</dbReference>
<dbReference type="GO" id="GO:0032153">
    <property type="term" value="C:cell division site"/>
    <property type="evidence" value="ECO:0007669"/>
    <property type="project" value="TreeGrafter"/>
</dbReference>
<evidence type="ECO:0008006" key="8">
    <source>
        <dbReference type="Google" id="ProtNLM"/>
    </source>
</evidence>
<dbReference type="InterPro" id="IPR017975">
    <property type="entry name" value="Tubulin_CS"/>
</dbReference>
<organism evidence="6 7">
    <name type="scientific">Chrysophaeum taylorii</name>
    <dbReference type="NCBI Taxonomy" id="2483200"/>
    <lineage>
        <taxon>Eukaryota</taxon>
        <taxon>Sar</taxon>
        <taxon>Stramenopiles</taxon>
        <taxon>Ochrophyta</taxon>
        <taxon>Pelagophyceae</taxon>
        <taxon>Pelagomonadales</taxon>
        <taxon>Pelagomonadaceae</taxon>
        <taxon>Chrysophaeum</taxon>
    </lineage>
</organism>
<dbReference type="InterPro" id="IPR045061">
    <property type="entry name" value="FtsZ/CetZ"/>
</dbReference>
<dbReference type="GO" id="GO:0003924">
    <property type="term" value="F:GTPase activity"/>
    <property type="evidence" value="ECO:0007669"/>
    <property type="project" value="InterPro"/>
</dbReference>
<proteinExistence type="inferred from homology"/>
<dbReference type="Pfam" id="PF00091">
    <property type="entry name" value="Tubulin"/>
    <property type="match status" value="1"/>
</dbReference>
<dbReference type="SUPFAM" id="SSF52490">
    <property type="entry name" value="Tubulin nucleotide-binding domain-like"/>
    <property type="match status" value="1"/>
</dbReference>
<dbReference type="Gene3D" id="3.30.1330.20">
    <property type="entry name" value="Tubulin/FtsZ, C-terminal domain"/>
    <property type="match status" value="1"/>
</dbReference>
<dbReference type="GO" id="GO:0005737">
    <property type="term" value="C:cytoplasm"/>
    <property type="evidence" value="ECO:0007669"/>
    <property type="project" value="TreeGrafter"/>
</dbReference>
<keyword evidence="7" id="KW-1185">Reference proteome</keyword>
<dbReference type="GO" id="GO:0007017">
    <property type="term" value="P:microtubule-based process"/>
    <property type="evidence" value="ECO:0007669"/>
    <property type="project" value="InterPro"/>
</dbReference>
<dbReference type="InterPro" id="IPR024757">
    <property type="entry name" value="FtsZ_C"/>
</dbReference>
<dbReference type="Proteomes" id="UP001230188">
    <property type="component" value="Unassembled WGS sequence"/>
</dbReference>
<comment type="similarity">
    <text evidence="1">Belongs to the FtsZ family.</text>
</comment>
<dbReference type="Pfam" id="PF12327">
    <property type="entry name" value="FtsZ_C"/>
    <property type="match status" value="1"/>
</dbReference>
<dbReference type="FunFam" id="3.40.50.1440:FF:000001">
    <property type="entry name" value="Cell division protein FtsZ"/>
    <property type="match status" value="1"/>
</dbReference>
<dbReference type="InterPro" id="IPR000158">
    <property type="entry name" value="Cell_div_FtsZ"/>
</dbReference>
<dbReference type="GO" id="GO:0005525">
    <property type="term" value="F:GTP binding"/>
    <property type="evidence" value="ECO:0007669"/>
    <property type="project" value="UniProtKB-KW"/>
</dbReference>
<evidence type="ECO:0000313" key="6">
    <source>
        <dbReference type="EMBL" id="KAJ8604783.1"/>
    </source>
</evidence>
<sequence length="435" mass="44667">MRAWVSAVVVGGGAAFMTAPHADSAAWMLRASVNDGMLPTSFGQKPGDMMMAEDVPLTADGLELQTAPCCIKVIGVGGGGGNAVNRMVETAITGVEFWALNTDAQALSRSLARNTINIGRDTTRGLGAGGDPEKGEAAAEESRAEIAAAIAGSDMVFVTAGMGGGTGSGAAPVVANVAREMGALTVGVVTKPFSFEGRKRMTQAVESIRNLQEAVDTLIVVSNDRLLEIVPDGTPVANAFLVADDILRQGVVGISDIIVKPGMINVDFADVRAVMANAGTALMGIGMGRGKDRAVEAAIAATSCPLLDSPISQATAVVFNIVGGSDLGIHEVNAAAVKIHETVQPDANIIFGTSEDLEMDGDVSITVLATGFRLSMDEVIATNNGAVEVFQGAGPPPMKLAQSPNSELLVPQPPQPVIATPKKGKGFLRRLGGRR</sequence>
<evidence type="ECO:0000256" key="3">
    <source>
        <dbReference type="ARBA" id="ARBA00023134"/>
    </source>
</evidence>
<dbReference type="InterPro" id="IPR008280">
    <property type="entry name" value="Tub_FtsZ_C"/>
</dbReference>
<dbReference type="NCBIfam" id="TIGR00065">
    <property type="entry name" value="ftsZ"/>
    <property type="match status" value="1"/>
</dbReference>
<dbReference type="AlphaFoldDB" id="A0AAD7UI06"/>
<dbReference type="PANTHER" id="PTHR30314:SF3">
    <property type="entry name" value="MITOCHONDRIAL DIVISION PROTEIN FSZA"/>
    <property type="match status" value="1"/>
</dbReference>
<keyword evidence="3" id="KW-0342">GTP-binding</keyword>
<dbReference type="PROSITE" id="PS00227">
    <property type="entry name" value="TUBULIN"/>
    <property type="match status" value="1"/>
</dbReference>
<dbReference type="InterPro" id="IPR003008">
    <property type="entry name" value="Tubulin_FtsZ_GTPase"/>
</dbReference>
<accession>A0AAD7UI06</accession>